<evidence type="ECO:0000313" key="2">
    <source>
        <dbReference type="Proteomes" id="UP001589710"/>
    </source>
</evidence>
<dbReference type="RefSeq" id="WP_345510156.1">
    <property type="nucleotide sequence ID" value="NZ_BAAAXD010000007.1"/>
</dbReference>
<dbReference type="Proteomes" id="UP001589710">
    <property type="component" value="Unassembled WGS sequence"/>
</dbReference>
<evidence type="ECO:0000313" key="1">
    <source>
        <dbReference type="EMBL" id="MFB9572353.1"/>
    </source>
</evidence>
<organism evidence="1 2">
    <name type="scientific">Streptomyces yanii</name>
    <dbReference type="NCBI Taxonomy" id="78510"/>
    <lineage>
        <taxon>Bacteria</taxon>
        <taxon>Bacillati</taxon>
        <taxon>Actinomycetota</taxon>
        <taxon>Actinomycetes</taxon>
        <taxon>Kitasatosporales</taxon>
        <taxon>Streptomycetaceae</taxon>
        <taxon>Streptomyces</taxon>
    </lineage>
</organism>
<reference evidence="1 2" key="1">
    <citation type="submission" date="2024-09" db="EMBL/GenBank/DDBJ databases">
        <authorList>
            <person name="Sun Q."/>
            <person name="Mori K."/>
        </authorList>
    </citation>
    <scope>NUCLEOTIDE SEQUENCE [LARGE SCALE GENOMIC DNA]</scope>
    <source>
        <strain evidence="1 2">JCM 3331</strain>
    </source>
</reference>
<keyword evidence="2" id="KW-1185">Reference proteome</keyword>
<gene>
    <name evidence="1" type="ORF">ACFFTL_08445</name>
</gene>
<proteinExistence type="predicted"/>
<name>A0ABV5R3C5_9ACTN</name>
<comment type="caution">
    <text evidence="1">The sequence shown here is derived from an EMBL/GenBank/DDBJ whole genome shotgun (WGS) entry which is preliminary data.</text>
</comment>
<sequence length="180" mass="19878">MPSTIQHAGQGYAIERFYSVPDDAWYLELAETDPPGRTFLTAIVADEDPDRTPTVCFDEQTGHRDIPYAVMTWFMEETAEEVRSSRGWMEIAPELLGMTRQLRLLLPGLTVEDEQYLPLLAILAELLTDDDLGTVLSAAYDMDPRTVRSDVAAVRTSPPGAVAELRALFASDGWTGGAAR</sequence>
<protein>
    <submittedName>
        <fullName evidence="1">Uncharacterized protein</fullName>
    </submittedName>
</protein>
<accession>A0ABV5R3C5</accession>
<dbReference type="EMBL" id="JBHMCG010000037">
    <property type="protein sequence ID" value="MFB9572353.1"/>
    <property type="molecule type" value="Genomic_DNA"/>
</dbReference>